<dbReference type="SMART" id="SM00696">
    <property type="entry name" value="DM9"/>
    <property type="match status" value="1"/>
</dbReference>
<accession>A0A9W9DGE5</accession>
<name>A0A9W9DGE5_9AGAR</name>
<protein>
    <submittedName>
        <fullName evidence="3">Carbohydrate-binding module family 12 protein</fullName>
    </submittedName>
</protein>
<evidence type="ECO:0000313" key="3">
    <source>
        <dbReference type="EMBL" id="KAJ4468258.1"/>
    </source>
</evidence>
<dbReference type="Proteomes" id="UP001150266">
    <property type="component" value="Unassembled WGS sequence"/>
</dbReference>
<dbReference type="InterPro" id="IPR006616">
    <property type="entry name" value="DM9_repeat"/>
</dbReference>
<reference evidence="3" key="1">
    <citation type="submission" date="2022-08" db="EMBL/GenBank/DDBJ databases">
        <title>A Global Phylogenomic Analysis of the Shiitake Genus Lentinula.</title>
        <authorList>
            <consortium name="DOE Joint Genome Institute"/>
            <person name="Sierra-Patev S."/>
            <person name="Min B."/>
            <person name="Naranjo-Ortiz M."/>
            <person name="Looney B."/>
            <person name="Konkel Z."/>
            <person name="Slot J.C."/>
            <person name="Sakamoto Y."/>
            <person name="Steenwyk J.L."/>
            <person name="Rokas A."/>
            <person name="Carro J."/>
            <person name="Camarero S."/>
            <person name="Ferreira P."/>
            <person name="Molpeceres G."/>
            <person name="Ruiz-Duenas F.J."/>
            <person name="Serrano A."/>
            <person name="Henrissat B."/>
            <person name="Drula E."/>
            <person name="Hughes K.W."/>
            <person name="Mata J.L."/>
            <person name="Ishikawa N.K."/>
            <person name="Vargas-Isla R."/>
            <person name="Ushijima S."/>
            <person name="Smith C.A."/>
            <person name="Ahrendt S."/>
            <person name="Andreopoulos W."/>
            <person name="He G."/>
            <person name="Labutti K."/>
            <person name="Lipzen A."/>
            <person name="Ng V."/>
            <person name="Riley R."/>
            <person name="Sandor L."/>
            <person name="Barry K."/>
            <person name="Martinez A.T."/>
            <person name="Xiao Y."/>
            <person name="Gibbons J.G."/>
            <person name="Terashima K."/>
            <person name="Grigoriev I.V."/>
            <person name="Hibbett D.S."/>
        </authorList>
    </citation>
    <scope>NUCLEOTIDE SEQUENCE</scope>
    <source>
        <strain evidence="3">JLM2183</strain>
    </source>
</reference>
<feature type="domain" description="Chitin-binding type-3" evidence="2">
    <location>
        <begin position="6"/>
        <end position="46"/>
    </location>
</feature>
<dbReference type="InterPro" id="IPR003610">
    <property type="entry name" value="CBM5/12"/>
</dbReference>
<dbReference type="AlphaFoldDB" id="A0A9W9DGE5"/>
<evidence type="ECO:0000259" key="2">
    <source>
        <dbReference type="Pfam" id="PF02839"/>
    </source>
</evidence>
<dbReference type="OrthoDB" id="2142040at2759"/>
<dbReference type="Pfam" id="PF02839">
    <property type="entry name" value="CBM_5_12"/>
    <property type="match status" value="1"/>
</dbReference>
<comment type="caution">
    <text evidence="3">The sequence shown here is derived from an EMBL/GenBank/DDBJ whole genome shotgun (WGS) entry which is preliminary data.</text>
</comment>
<sequence>MSTPYWEPGTAYKPGDVVQFEGHRYKIVIPHTSQSDWAPNVTPNLWGRLSDEDQGQWGGYQEHHQQPAAYKPAPEFHPPPPEGQKVDIQPEERQKHWYDLDDHRKKELEIGGGLLAGVAALGAGYYAYKHHEKSEEDKKADQWGLQSWLTDAEGRLNEYQRRGLKSAAQWVLNKGKNIPPNAIVVGPEHDWMLYICRAYVDGSIQVGKASDVFQKGAVVGYDDKEIQLDTYEILVGDMHGLQWVPASGRLNVENLSLRPVEGGRDKDGTPLYIAEAPHKDAVHPGIASSKHDGGWNSTFQSFSVPISPMAASRYKYTSTAFCATIIEV</sequence>
<dbReference type="SUPFAM" id="SSF51055">
    <property type="entry name" value="Carbohydrate binding domain"/>
    <property type="match status" value="1"/>
</dbReference>
<dbReference type="PANTHER" id="PTHR31649">
    <property type="entry name" value="AGAP009604-PA"/>
    <property type="match status" value="1"/>
</dbReference>
<dbReference type="CDD" id="cd12214">
    <property type="entry name" value="ChiA1_BD"/>
    <property type="match status" value="1"/>
</dbReference>
<dbReference type="GO" id="GO:0005975">
    <property type="term" value="P:carbohydrate metabolic process"/>
    <property type="evidence" value="ECO:0007669"/>
    <property type="project" value="InterPro"/>
</dbReference>
<dbReference type="GO" id="GO:0004553">
    <property type="term" value="F:hydrolase activity, hydrolyzing O-glycosyl compounds"/>
    <property type="evidence" value="ECO:0007669"/>
    <property type="project" value="InterPro"/>
</dbReference>
<keyword evidence="1" id="KW-0378">Hydrolase</keyword>
<dbReference type="GO" id="GO:0030246">
    <property type="term" value="F:carbohydrate binding"/>
    <property type="evidence" value="ECO:0007669"/>
    <property type="project" value="InterPro"/>
</dbReference>
<evidence type="ECO:0000256" key="1">
    <source>
        <dbReference type="ARBA" id="ARBA00022801"/>
    </source>
</evidence>
<dbReference type="GO" id="GO:0005576">
    <property type="term" value="C:extracellular region"/>
    <property type="evidence" value="ECO:0007669"/>
    <property type="project" value="InterPro"/>
</dbReference>
<dbReference type="Gene3D" id="2.10.10.20">
    <property type="entry name" value="Carbohydrate-binding module superfamily 5/12"/>
    <property type="match status" value="1"/>
</dbReference>
<dbReference type="PANTHER" id="PTHR31649:SF1">
    <property type="entry name" value="FARNESOIC ACID O-METHYL TRANSFERASE DOMAIN-CONTAINING PROTEIN"/>
    <property type="match status" value="1"/>
</dbReference>
<dbReference type="InterPro" id="IPR036573">
    <property type="entry name" value="CBM_sf_5/12"/>
</dbReference>
<organism evidence="3 4">
    <name type="scientific">Lentinula aciculospora</name>
    <dbReference type="NCBI Taxonomy" id="153920"/>
    <lineage>
        <taxon>Eukaryota</taxon>
        <taxon>Fungi</taxon>
        <taxon>Dikarya</taxon>
        <taxon>Basidiomycota</taxon>
        <taxon>Agaricomycotina</taxon>
        <taxon>Agaricomycetes</taxon>
        <taxon>Agaricomycetidae</taxon>
        <taxon>Agaricales</taxon>
        <taxon>Marasmiineae</taxon>
        <taxon>Omphalotaceae</taxon>
        <taxon>Lentinula</taxon>
    </lineage>
</organism>
<gene>
    <name evidence="3" type="ORF">J3R30DRAFT_3410350</name>
</gene>
<proteinExistence type="predicted"/>
<keyword evidence="4" id="KW-1185">Reference proteome</keyword>
<dbReference type="EMBL" id="JAOTPV010000037">
    <property type="protein sequence ID" value="KAJ4468258.1"/>
    <property type="molecule type" value="Genomic_DNA"/>
</dbReference>
<evidence type="ECO:0000313" key="4">
    <source>
        <dbReference type="Proteomes" id="UP001150266"/>
    </source>
</evidence>
<dbReference type="Pfam" id="PF11901">
    <property type="entry name" value="DM9"/>
    <property type="match status" value="1"/>
</dbReference>